<dbReference type="RefSeq" id="WP_127351788.1">
    <property type="nucleotide sequence ID" value="NZ_CP034791.1"/>
</dbReference>
<keyword evidence="2" id="KW-1185">Reference proteome</keyword>
<gene>
    <name evidence="1" type="ORF">ELD05_06485</name>
</gene>
<protein>
    <submittedName>
        <fullName evidence="1">Uncharacterized protein</fullName>
    </submittedName>
</protein>
<name>A0A3T0D5H4_9FIRM</name>
<dbReference type="AlphaFoldDB" id="A0A3T0D5H4"/>
<reference evidence="1 2" key="1">
    <citation type="submission" date="2018-12" db="EMBL/GenBank/DDBJ databases">
        <title>Genome sequence from the cellulolytic species, Caldicellulosiruptor changbaiensis.</title>
        <authorList>
            <person name="Blumer-Schuette S.E."/>
            <person name="Mendoza C."/>
        </authorList>
    </citation>
    <scope>NUCLEOTIDE SEQUENCE [LARGE SCALE GENOMIC DNA]</scope>
    <source>
        <strain evidence="1 2">CBS-Z</strain>
    </source>
</reference>
<dbReference type="Proteomes" id="UP000282930">
    <property type="component" value="Chromosome"/>
</dbReference>
<evidence type="ECO:0000313" key="2">
    <source>
        <dbReference type="Proteomes" id="UP000282930"/>
    </source>
</evidence>
<accession>A0A3T0D5H4</accession>
<organism evidence="1 2">
    <name type="scientific">Caldicellulosiruptor changbaiensis</name>
    <dbReference type="NCBI Taxonomy" id="1222016"/>
    <lineage>
        <taxon>Bacteria</taxon>
        <taxon>Bacillati</taxon>
        <taxon>Bacillota</taxon>
        <taxon>Bacillota incertae sedis</taxon>
        <taxon>Caldicellulosiruptorales</taxon>
        <taxon>Caldicellulosiruptoraceae</taxon>
        <taxon>Caldicellulosiruptor</taxon>
    </lineage>
</organism>
<proteinExistence type="predicted"/>
<evidence type="ECO:0000313" key="1">
    <source>
        <dbReference type="EMBL" id="AZT90317.1"/>
    </source>
</evidence>
<dbReference type="EMBL" id="CP034791">
    <property type="protein sequence ID" value="AZT90317.1"/>
    <property type="molecule type" value="Genomic_DNA"/>
</dbReference>
<dbReference type="KEGG" id="ccha:ELD05_06485"/>
<sequence length="73" mass="8017">MSGNIQLSNDDLPTINGGEVLHWVEYILGYCAGVVTKFALSDPIYPPEKMDSNTVWGNVVNYDTSVPTVTIKK</sequence>